<gene>
    <name evidence="1" type="ORF">ACTOB_002203</name>
</gene>
<proteinExistence type="predicted"/>
<reference evidence="1 2" key="1">
    <citation type="submission" date="2023-06" db="EMBL/GenBank/DDBJ databases">
        <authorList>
            <person name="Yushchuk O."/>
            <person name="Binda E."/>
            <person name="Ruckert-Reed C."/>
            <person name="Fedorenko V."/>
            <person name="Kalinowski J."/>
            <person name="Marinelli F."/>
        </authorList>
    </citation>
    <scope>NUCLEOTIDE SEQUENCE [LARGE SCALE GENOMIC DNA]</scope>
    <source>
        <strain evidence="1 2">NRRL 3884</strain>
    </source>
</reference>
<organism evidence="1 2">
    <name type="scientific">Actinoplanes oblitus</name>
    <dbReference type="NCBI Taxonomy" id="3040509"/>
    <lineage>
        <taxon>Bacteria</taxon>
        <taxon>Bacillati</taxon>
        <taxon>Actinomycetota</taxon>
        <taxon>Actinomycetes</taxon>
        <taxon>Micromonosporales</taxon>
        <taxon>Micromonosporaceae</taxon>
        <taxon>Actinoplanes</taxon>
    </lineage>
</organism>
<dbReference type="Proteomes" id="UP001240150">
    <property type="component" value="Chromosome"/>
</dbReference>
<evidence type="ECO:0000313" key="1">
    <source>
        <dbReference type="EMBL" id="WIM98599.1"/>
    </source>
</evidence>
<evidence type="ECO:0008006" key="3">
    <source>
        <dbReference type="Google" id="ProtNLM"/>
    </source>
</evidence>
<dbReference type="RefSeq" id="WP_284919980.1">
    <property type="nucleotide sequence ID" value="NZ_CP126980.1"/>
</dbReference>
<name>A0ABY8WL64_9ACTN</name>
<evidence type="ECO:0000313" key="2">
    <source>
        <dbReference type="Proteomes" id="UP001240150"/>
    </source>
</evidence>
<keyword evidence="2" id="KW-1185">Reference proteome</keyword>
<dbReference type="EMBL" id="CP126980">
    <property type="protein sequence ID" value="WIM98599.1"/>
    <property type="molecule type" value="Genomic_DNA"/>
</dbReference>
<sequence length="169" mass="18977">MIEELCQHVRQRLPGRLHFLIIHTVVNKVVNRWRYALRDEQGLVVAGLRADAHRAALAWLRDHGEIRASGQEYDDLLAETVLGGGFDAAAIRAGIDTWVRQRRVTETLILIQYLDLAETNGSAPSAQQVLHRLRERGRTLTPHDVHEALLSFHHLLQGQGGPPCPAPTR</sequence>
<protein>
    <recommendedName>
        <fullName evidence="3">Bacterial transcriptional activator domain-containing protein</fullName>
    </recommendedName>
</protein>
<accession>A0ABY8WL64</accession>